<organism evidence="1 2">
    <name type="scientific">Caligus rogercresseyi</name>
    <name type="common">Sea louse</name>
    <dbReference type="NCBI Taxonomy" id="217165"/>
    <lineage>
        <taxon>Eukaryota</taxon>
        <taxon>Metazoa</taxon>
        <taxon>Ecdysozoa</taxon>
        <taxon>Arthropoda</taxon>
        <taxon>Crustacea</taxon>
        <taxon>Multicrustacea</taxon>
        <taxon>Hexanauplia</taxon>
        <taxon>Copepoda</taxon>
        <taxon>Siphonostomatoida</taxon>
        <taxon>Caligidae</taxon>
        <taxon>Caligus</taxon>
    </lineage>
</organism>
<name>A0A7T8KFI2_CALRO</name>
<protein>
    <submittedName>
        <fullName evidence="1">Uncharacterized protein</fullName>
    </submittedName>
</protein>
<dbReference type="EMBL" id="CP045894">
    <property type="protein sequence ID" value="QQP54896.1"/>
    <property type="molecule type" value="Genomic_DNA"/>
</dbReference>
<dbReference type="Proteomes" id="UP000595437">
    <property type="component" value="Chromosome 5"/>
</dbReference>
<proteinExistence type="predicted"/>
<keyword evidence="2" id="KW-1185">Reference proteome</keyword>
<dbReference type="AlphaFoldDB" id="A0A7T8KFI2"/>
<reference evidence="2" key="1">
    <citation type="submission" date="2021-01" db="EMBL/GenBank/DDBJ databases">
        <title>Caligus Genome Assembly.</title>
        <authorList>
            <person name="Gallardo-Escarate C."/>
        </authorList>
    </citation>
    <scope>NUCLEOTIDE SEQUENCE [LARGE SCALE GENOMIC DNA]</scope>
</reference>
<sequence length="53" mass="6152">MVLPSPSLEGPPSLLFVNGVLPRIHEWSPTLHLRDWSSVFHNLLHIEDFFLFL</sequence>
<evidence type="ECO:0000313" key="1">
    <source>
        <dbReference type="EMBL" id="QQP54896.1"/>
    </source>
</evidence>
<gene>
    <name evidence="1" type="ORF">FKW44_007883</name>
</gene>
<accession>A0A7T8KFI2</accession>
<evidence type="ECO:0000313" key="2">
    <source>
        <dbReference type="Proteomes" id="UP000595437"/>
    </source>
</evidence>